<accession>A0ABV0QPG1</accession>
<name>A0ABV0QPG1_9TELE</name>
<organism evidence="1 2">
    <name type="scientific">Xenoophorus captivus</name>
    <dbReference type="NCBI Taxonomy" id="1517983"/>
    <lineage>
        <taxon>Eukaryota</taxon>
        <taxon>Metazoa</taxon>
        <taxon>Chordata</taxon>
        <taxon>Craniata</taxon>
        <taxon>Vertebrata</taxon>
        <taxon>Euteleostomi</taxon>
        <taxon>Actinopterygii</taxon>
        <taxon>Neopterygii</taxon>
        <taxon>Teleostei</taxon>
        <taxon>Neoteleostei</taxon>
        <taxon>Acanthomorphata</taxon>
        <taxon>Ovalentaria</taxon>
        <taxon>Atherinomorphae</taxon>
        <taxon>Cyprinodontiformes</taxon>
        <taxon>Goodeidae</taxon>
        <taxon>Xenoophorus</taxon>
    </lineage>
</organism>
<protein>
    <submittedName>
        <fullName evidence="1">Uncharacterized protein</fullName>
    </submittedName>
</protein>
<sequence>MGKNPWFFPELSETSHQCKSAWATARKCDSATNWCIFRQLRNKCASLIKKAKSEYYLSVTTENLNNAQTFWKVIKSLSVNKSLQTFPKFVLKYLVPVYDRAEILNCFFAFSLCLTLQE</sequence>
<evidence type="ECO:0000313" key="1">
    <source>
        <dbReference type="EMBL" id="MEQ2197710.1"/>
    </source>
</evidence>
<reference evidence="1 2" key="1">
    <citation type="submission" date="2021-06" db="EMBL/GenBank/DDBJ databases">
        <authorList>
            <person name="Palmer J.M."/>
        </authorList>
    </citation>
    <scope>NUCLEOTIDE SEQUENCE [LARGE SCALE GENOMIC DNA]</scope>
    <source>
        <strain evidence="1 2">XC_2019</strain>
        <tissue evidence="1">Muscle</tissue>
    </source>
</reference>
<dbReference type="Proteomes" id="UP001434883">
    <property type="component" value="Unassembled WGS sequence"/>
</dbReference>
<gene>
    <name evidence="1" type="ORF">XENOCAPTIV_002253</name>
</gene>
<evidence type="ECO:0000313" key="2">
    <source>
        <dbReference type="Proteomes" id="UP001434883"/>
    </source>
</evidence>
<comment type="caution">
    <text evidence="1">The sequence shown here is derived from an EMBL/GenBank/DDBJ whole genome shotgun (WGS) entry which is preliminary data.</text>
</comment>
<dbReference type="EMBL" id="JAHRIN010018029">
    <property type="protein sequence ID" value="MEQ2197710.1"/>
    <property type="molecule type" value="Genomic_DNA"/>
</dbReference>
<proteinExistence type="predicted"/>
<keyword evidence="2" id="KW-1185">Reference proteome</keyword>